<dbReference type="Pfam" id="PF23746">
    <property type="entry name" value="Gp41_Mu"/>
    <property type="match status" value="1"/>
</dbReference>
<organism evidence="1 2">
    <name type="scientific">Vibrio campbellii</name>
    <dbReference type="NCBI Taxonomy" id="680"/>
    <lineage>
        <taxon>Bacteria</taxon>
        <taxon>Pseudomonadati</taxon>
        <taxon>Pseudomonadota</taxon>
        <taxon>Gammaproteobacteria</taxon>
        <taxon>Vibrionales</taxon>
        <taxon>Vibrionaceae</taxon>
        <taxon>Vibrio</taxon>
    </lineage>
</organism>
<sequence>MAVLTFELQDGFKVGESTHFEVGLRELEPADIFDAQMASEKVGLIDGRPYAYVSNTQMGMELLCRQVEYIGNVQGPFTFKELIKLSAPDFGKLQEQAKLLDDAMLPEETLEALEERGRD</sequence>
<dbReference type="InterPro" id="IPR056974">
    <property type="entry name" value="Tail_Gp41-like"/>
</dbReference>
<dbReference type="AlphaFoldDB" id="A0AAQ2Y155"/>
<name>A0AAQ2Y155_9VIBR</name>
<proteinExistence type="predicted"/>
<gene>
    <name evidence="1" type="ORF">PUN50_25105</name>
</gene>
<dbReference type="RefSeq" id="WP_062853627.1">
    <property type="nucleotide sequence ID" value="NZ_CP117989.1"/>
</dbReference>
<evidence type="ECO:0000313" key="2">
    <source>
        <dbReference type="Proteomes" id="UP001219537"/>
    </source>
</evidence>
<accession>A0AAQ2Y155</accession>
<evidence type="ECO:0000313" key="1">
    <source>
        <dbReference type="EMBL" id="WDG10650.1"/>
    </source>
</evidence>
<reference evidence="1" key="1">
    <citation type="submission" date="2023-02" db="EMBL/GenBank/DDBJ databases">
        <title>Isolation, identification, and genome analysis of Vibrio campbellii in the Penaeus vannamei larvae stage.</title>
        <authorList>
            <person name="Huang T."/>
            <person name="Zhang B."/>
        </authorList>
    </citation>
    <scope>NUCLEOTIDE SEQUENCE</scope>
    <source>
        <strain evidence="1">20220413_1</strain>
    </source>
</reference>
<protein>
    <submittedName>
        <fullName evidence="1">Phage tail assembly protein</fullName>
    </submittedName>
</protein>
<dbReference type="EMBL" id="CP117989">
    <property type="protein sequence ID" value="WDG10650.1"/>
    <property type="molecule type" value="Genomic_DNA"/>
</dbReference>
<dbReference type="Proteomes" id="UP001219537">
    <property type="component" value="Chromosome 2"/>
</dbReference>